<organism evidence="7">
    <name type="scientific">hydrothermal vent metagenome</name>
    <dbReference type="NCBI Taxonomy" id="652676"/>
    <lineage>
        <taxon>unclassified sequences</taxon>
        <taxon>metagenomes</taxon>
        <taxon>ecological metagenomes</taxon>
    </lineage>
</organism>
<reference evidence="7" key="1">
    <citation type="submission" date="2018-06" db="EMBL/GenBank/DDBJ databases">
        <authorList>
            <person name="Zhirakovskaya E."/>
        </authorList>
    </citation>
    <scope>NUCLEOTIDE SEQUENCE</scope>
</reference>
<evidence type="ECO:0000256" key="4">
    <source>
        <dbReference type="ARBA" id="ARBA00022989"/>
    </source>
</evidence>
<feature type="transmembrane region" description="Helical" evidence="6">
    <location>
        <begin position="145"/>
        <end position="161"/>
    </location>
</feature>
<evidence type="ECO:0008006" key="8">
    <source>
        <dbReference type="Google" id="ProtNLM"/>
    </source>
</evidence>
<dbReference type="Pfam" id="PF07947">
    <property type="entry name" value="YhhN"/>
    <property type="match status" value="1"/>
</dbReference>
<feature type="transmembrane region" description="Helical" evidence="6">
    <location>
        <begin position="115"/>
        <end position="133"/>
    </location>
</feature>
<accession>A0A3B0W3B7</accession>
<gene>
    <name evidence="7" type="ORF">MNBD_GAMMA02-695</name>
</gene>
<dbReference type="AlphaFoldDB" id="A0A3B0W3B7"/>
<dbReference type="GO" id="GO:0016020">
    <property type="term" value="C:membrane"/>
    <property type="evidence" value="ECO:0007669"/>
    <property type="project" value="UniProtKB-SubCell"/>
</dbReference>
<evidence type="ECO:0000256" key="3">
    <source>
        <dbReference type="ARBA" id="ARBA00022692"/>
    </source>
</evidence>
<evidence type="ECO:0000256" key="6">
    <source>
        <dbReference type="SAM" id="Phobius"/>
    </source>
</evidence>
<feature type="transmembrane region" description="Helical" evidence="6">
    <location>
        <begin position="53"/>
        <end position="71"/>
    </location>
</feature>
<keyword evidence="5 6" id="KW-0472">Membrane</keyword>
<protein>
    <recommendedName>
        <fullName evidence="8">Lysoplasmalogenase</fullName>
    </recommendedName>
</protein>
<keyword evidence="4 6" id="KW-1133">Transmembrane helix</keyword>
<evidence type="ECO:0000256" key="5">
    <source>
        <dbReference type="ARBA" id="ARBA00023136"/>
    </source>
</evidence>
<name>A0A3B0W3B7_9ZZZZ</name>
<dbReference type="PANTHER" id="PTHR31885:SF6">
    <property type="entry name" value="GH04784P"/>
    <property type="match status" value="1"/>
</dbReference>
<feature type="transmembrane region" description="Helical" evidence="6">
    <location>
        <begin position="78"/>
        <end position="95"/>
    </location>
</feature>
<sequence>MTLLLPTVCLFACALSIGFETKQQNKLALKTKLLASLAFVGFAWELGAWNSQYGQILFIGLVLSMLGDWLLALKEKKWFLVGIGAFLFTHFAYAWAFLHSGLQLSSEIDLATEKLALILPVIMVALVLVAWWLRTHLHSTFKTLVPLYLMAIGLMLVSAWGNEAQAAWWWIVGGASLFAISDLFVARNRFIQNDDLNHIIGLPIYYVAQLMLAYSTSLVV</sequence>
<evidence type="ECO:0000313" key="7">
    <source>
        <dbReference type="EMBL" id="VAW43779.1"/>
    </source>
</evidence>
<comment type="subcellular location">
    <subcellularLocation>
        <location evidence="1">Membrane</location>
        <topology evidence="1">Multi-pass membrane protein</topology>
    </subcellularLocation>
</comment>
<proteinExistence type="inferred from homology"/>
<keyword evidence="3 6" id="KW-0812">Transmembrane</keyword>
<evidence type="ECO:0000256" key="1">
    <source>
        <dbReference type="ARBA" id="ARBA00004141"/>
    </source>
</evidence>
<dbReference type="PANTHER" id="PTHR31885">
    <property type="entry name" value="GH04784P"/>
    <property type="match status" value="1"/>
</dbReference>
<dbReference type="EMBL" id="UOFA01000031">
    <property type="protein sequence ID" value="VAW43779.1"/>
    <property type="molecule type" value="Genomic_DNA"/>
</dbReference>
<feature type="transmembrane region" description="Helical" evidence="6">
    <location>
        <begin position="198"/>
        <end position="219"/>
    </location>
</feature>
<evidence type="ECO:0000256" key="2">
    <source>
        <dbReference type="ARBA" id="ARBA00007375"/>
    </source>
</evidence>
<comment type="similarity">
    <text evidence="2">Belongs to the TMEM86 family.</text>
</comment>
<dbReference type="GO" id="GO:0016787">
    <property type="term" value="F:hydrolase activity"/>
    <property type="evidence" value="ECO:0007669"/>
    <property type="project" value="TreeGrafter"/>
</dbReference>
<dbReference type="InterPro" id="IPR012506">
    <property type="entry name" value="TMEM86B-like"/>
</dbReference>
<feature type="transmembrane region" description="Helical" evidence="6">
    <location>
        <begin position="167"/>
        <end position="186"/>
    </location>
</feature>